<gene>
    <name evidence="2" type="ORF">UFOPK1618_00275</name>
</gene>
<keyword evidence="1" id="KW-0812">Transmembrane</keyword>
<reference evidence="2" key="1">
    <citation type="submission" date="2020-05" db="EMBL/GenBank/DDBJ databases">
        <authorList>
            <person name="Chiriac C."/>
            <person name="Salcher M."/>
            <person name="Ghai R."/>
            <person name="Kavagutti S V."/>
        </authorList>
    </citation>
    <scope>NUCLEOTIDE SEQUENCE</scope>
</reference>
<keyword evidence="1" id="KW-1133">Transmembrane helix</keyword>
<organism evidence="2">
    <name type="scientific">freshwater metagenome</name>
    <dbReference type="NCBI Taxonomy" id="449393"/>
    <lineage>
        <taxon>unclassified sequences</taxon>
        <taxon>metagenomes</taxon>
        <taxon>ecological metagenomes</taxon>
    </lineage>
</organism>
<evidence type="ECO:0000256" key="1">
    <source>
        <dbReference type="SAM" id="Phobius"/>
    </source>
</evidence>
<keyword evidence="1" id="KW-0472">Membrane</keyword>
<dbReference type="EMBL" id="CAEZTF010000032">
    <property type="protein sequence ID" value="CAB4557044.1"/>
    <property type="molecule type" value="Genomic_DNA"/>
</dbReference>
<accession>A0A6J6D165</accession>
<proteinExistence type="predicted"/>
<sequence length="206" mass="23257">MKPNIRGFTRSHMSPGLFGWSARVSGQNHSLIVEYRLPLRKNWLIRMTKDPQVTIIQSRSGFIHIVRQPRQRSQANSIRNIRFNPKMAAFAGLVVVSAIILVGPFSQIAPQQSDSKMNDSQLAMKVLDVPEQCSDSEVMSISNVQNALSGYPSRLKILEKSTSIELGGYRLTSISVECQSQRFRLKITEAKVKSTWKLKKTARLEN</sequence>
<protein>
    <submittedName>
        <fullName evidence="2">Unannotated protein</fullName>
    </submittedName>
</protein>
<evidence type="ECO:0000313" key="2">
    <source>
        <dbReference type="EMBL" id="CAB4557044.1"/>
    </source>
</evidence>
<dbReference type="AlphaFoldDB" id="A0A6J6D165"/>
<name>A0A6J6D165_9ZZZZ</name>
<feature type="transmembrane region" description="Helical" evidence="1">
    <location>
        <begin position="87"/>
        <end position="106"/>
    </location>
</feature>